<evidence type="ECO:0000256" key="1">
    <source>
        <dbReference type="ARBA" id="ARBA00004123"/>
    </source>
</evidence>
<protein>
    <recommendedName>
        <fullName evidence="7">WD40 repeat-like protein</fullName>
    </recommendedName>
</protein>
<dbReference type="OrthoDB" id="4703at2759"/>
<name>A0A6A6AQR4_9PLEO</name>
<dbReference type="InterPro" id="IPR052416">
    <property type="entry name" value="GTF3C_component"/>
</dbReference>
<keyword evidence="2" id="KW-0804">Transcription</keyword>
<dbReference type="InterPro" id="IPR015943">
    <property type="entry name" value="WD40/YVTN_repeat-like_dom_sf"/>
</dbReference>
<dbReference type="EMBL" id="ML977499">
    <property type="protein sequence ID" value="KAF2133508.1"/>
    <property type="molecule type" value="Genomic_DNA"/>
</dbReference>
<dbReference type="Proteomes" id="UP000799771">
    <property type="component" value="Unassembled WGS sequence"/>
</dbReference>
<dbReference type="AlphaFoldDB" id="A0A6A6AQR4"/>
<evidence type="ECO:0000256" key="3">
    <source>
        <dbReference type="ARBA" id="ARBA00023242"/>
    </source>
</evidence>
<accession>A0A6A6AQR4</accession>
<dbReference type="GO" id="GO:0005634">
    <property type="term" value="C:nucleus"/>
    <property type="evidence" value="ECO:0007669"/>
    <property type="project" value="UniProtKB-SubCell"/>
</dbReference>
<dbReference type="PANTHER" id="PTHR15052:SF2">
    <property type="entry name" value="GENERAL TRANSCRIPTION FACTOR 3C POLYPEPTIDE 2"/>
    <property type="match status" value="1"/>
</dbReference>
<evidence type="ECO:0000313" key="6">
    <source>
        <dbReference type="Proteomes" id="UP000799771"/>
    </source>
</evidence>
<dbReference type="GO" id="GO:0000127">
    <property type="term" value="C:transcription factor TFIIIC complex"/>
    <property type="evidence" value="ECO:0007669"/>
    <property type="project" value="TreeGrafter"/>
</dbReference>
<dbReference type="GO" id="GO:0006383">
    <property type="term" value="P:transcription by RNA polymerase III"/>
    <property type="evidence" value="ECO:0007669"/>
    <property type="project" value="TreeGrafter"/>
</dbReference>
<comment type="subcellular location">
    <subcellularLocation>
        <location evidence="1">Nucleus</location>
    </subcellularLocation>
</comment>
<reference evidence="5" key="1">
    <citation type="journal article" date="2020" name="Stud. Mycol.">
        <title>101 Dothideomycetes genomes: a test case for predicting lifestyles and emergence of pathogens.</title>
        <authorList>
            <person name="Haridas S."/>
            <person name="Albert R."/>
            <person name="Binder M."/>
            <person name="Bloem J."/>
            <person name="Labutti K."/>
            <person name="Salamov A."/>
            <person name="Andreopoulos B."/>
            <person name="Baker S."/>
            <person name="Barry K."/>
            <person name="Bills G."/>
            <person name="Bluhm B."/>
            <person name="Cannon C."/>
            <person name="Castanera R."/>
            <person name="Culley D."/>
            <person name="Daum C."/>
            <person name="Ezra D."/>
            <person name="Gonzalez J."/>
            <person name="Henrissat B."/>
            <person name="Kuo A."/>
            <person name="Liang C."/>
            <person name="Lipzen A."/>
            <person name="Lutzoni F."/>
            <person name="Magnuson J."/>
            <person name="Mondo S."/>
            <person name="Nolan M."/>
            <person name="Ohm R."/>
            <person name="Pangilinan J."/>
            <person name="Park H.-J."/>
            <person name="Ramirez L."/>
            <person name="Alfaro M."/>
            <person name="Sun H."/>
            <person name="Tritt A."/>
            <person name="Yoshinaga Y."/>
            <person name="Zwiers L.-H."/>
            <person name="Turgeon B."/>
            <person name="Goodwin S."/>
            <person name="Spatafora J."/>
            <person name="Crous P."/>
            <person name="Grigoriev I."/>
        </authorList>
    </citation>
    <scope>NUCLEOTIDE SEQUENCE</scope>
    <source>
        <strain evidence="5">CBS 119687</strain>
    </source>
</reference>
<evidence type="ECO:0000256" key="4">
    <source>
        <dbReference type="SAM" id="MobiDB-lite"/>
    </source>
</evidence>
<feature type="compositionally biased region" description="Acidic residues" evidence="4">
    <location>
        <begin position="39"/>
        <end position="80"/>
    </location>
</feature>
<keyword evidence="3" id="KW-0539">Nucleus</keyword>
<feature type="region of interest" description="Disordered" evidence="4">
    <location>
        <begin position="1"/>
        <end position="117"/>
    </location>
</feature>
<proteinExistence type="predicted"/>
<dbReference type="Gene3D" id="2.130.10.10">
    <property type="entry name" value="YVTN repeat-like/Quinoprotein amine dehydrogenase"/>
    <property type="match status" value="1"/>
</dbReference>
<organism evidence="5 6">
    <name type="scientific">Dothidotthia symphoricarpi CBS 119687</name>
    <dbReference type="NCBI Taxonomy" id="1392245"/>
    <lineage>
        <taxon>Eukaryota</taxon>
        <taxon>Fungi</taxon>
        <taxon>Dikarya</taxon>
        <taxon>Ascomycota</taxon>
        <taxon>Pezizomycotina</taxon>
        <taxon>Dothideomycetes</taxon>
        <taxon>Pleosporomycetidae</taxon>
        <taxon>Pleosporales</taxon>
        <taxon>Dothidotthiaceae</taxon>
        <taxon>Dothidotthia</taxon>
    </lineage>
</organism>
<evidence type="ECO:0000256" key="2">
    <source>
        <dbReference type="ARBA" id="ARBA00023163"/>
    </source>
</evidence>
<keyword evidence="6" id="KW-1185">Reference proteome</keyword>
<gene>
    <name evidence="5" type="ORF">P153DRAFT_308429</name>
</gene>
<dbReference type="PANTHER" id="PTHR15052">
    <property type="entry name" value="RNA POLYMERASE III TRANSCRIPTION INITIATION FACTOR COMPLEX SUBUNIT"/>
    <property type="match status" value="1"/>
</dbReference>
<dbReference type="GeneID" id="54405138"/>
<dbReference type="InterPro" id="IPR036322">
    <property type="entry name" value="WD40_repeat_dom_sf"/>
</dbReference>
<evidence type="ECO:0000313" key="5">
    <source>
        <dbReference type="EMBL" id="KAF2133508.1"/>
    </source>
</evidence>
<dbReference type="SUPFAM" id="SSF50978">
    <property type="entry name" value="WD40 repeat-like"/>
    <property type="match status" value="1"/>
</dbReference>
<evidence type="ECO:0008006" key="7">
    <source>
        <dbReference type="Google" id="ProtNLM"/>
    </source>
</evidence>
<dbReference type="RefSeq" id="XP_033527895.1">
    <property type="nucleotide sequence ID" value="XM_033664706.1"/>
</dbReference>
<sequence>MPEARARRQSRPASYRVGDEYSFLDEDGGTQTPSAREQLDDDEDSDDFMPDVEEPEPDDDFDEDVVEDEDEDEDADDADGVSERDGSHRRASSIIDVDDLVPTTPNGKRTKKGAKSELPRVQRIAPQDQVKTPVSVVKGNGVLPRPMGTDRASLHARGVAEFSKIGGQELRLKDLFGPTDKDLRPILMTRDHWDVQETLPYRDKGGLKGGLRRSFFESEEAREKDVLTLRKWYASNGRDAFARGQKSRTLNAQEAKSYTMNDGPASLNVLMGTINAPQLHAMKKGTYISTAQPYMDQKSRRGWVLNLGSRVQEAQWASSEEGRTQYLAVAVEQKQTEGRQPKPYENLKAPAFSATPAFPASIQIWSFGANRIGELDPSEQPQLELVICTDWGAPKQFRWSPTSTVEKPGYSEDSDEVHLGLLAGIWSDGRVRILDVSYSKLDATSTETQYVHYSQAAFDVDFPQTVPSCIHWLSSTSLAVATAAGTLAIWTLNRAETFPPAGSTTYVPKPWFFKQIADTYILTLASGRPSRPNYISITTADGFARLYDLRSPTADTVPSIRGRGLCTAQAWHEQTQSFTMSDELIMLKHNSLRRFYHNLYTMRAESTISCVATSPVHPGVLVGTADGTVASGNPLARILNYKEMPWQQNWFAHEWRGPVDRLVVDAPRDPELLDGGPVQQSVATRADGDVGVDVVSSDPVANVSETPQTAVSQSVLNEPLVRITAGFKANQPGMQDSITSKRKPTDLEWGRYITVFEEQSAVTTLSWNPNLKFGTWAVAGMGSGLLRVEDIGV</sequence>